<reference evidence="2" key="2">
    <citation type="submission" date="2022-01" db="EMBL/GenBank/DDBJ databases">
        <authorList>
            <person name="Yamashiro T."/>
            <person name="Shiraishi A."/>
            <person name="Satake H."/>
            <person name="Nakayama K."/>
        </authorList>
    </citation>
    <scope>NUCLEOTIDE SEQUENCE</scope>
</reference>
<evidence type="ECO:0000313" key="3">
    <source>
        <dbReference type="Proteomes" id="UP001151760"/>
    </source>
</evidence>
<name>A0ABQ5AQP1_9ASTR</name>
<evidence type="ECO:0000256" key="1">
    <source>
        <dbReference type="SAM" id="MobiDB-lite"/>
    </source>
</evidence>
<comment type="caution">
    <text evidence="2">The sequence shown here is derived from an EMBL/GenBank/DDBJ whole genome shotgun (WGS) entry which is preliminary data.</text>
</comment>
<organism evidence="2 3">
    <name type="scientific">Tanacetum coccineum</name>
    <dbReference type="NCBI Taxonomy" id="301880"/>
    <lineage>
        <taxon>Eukaryota</taxon>
        <taxon>Viridiplantae</taxon>
        <taxon>Streptophyta</taxon>
        <taxon>Embryophyta</taxon>
        <taxon>Tracheophyta</taxon>
        <taxon>Spermatophyta</taxon>
        <taxon>Magnoliopsida</taxon>
        <taxon>eudicotyledons</taxon>
        <taxon>Gunneridae</taxon>
        <taxon>Pentapetalae</taxon>
        <taxon>asterids</taxon>
        <taxon>campanulids</taxon>
        <taxon>Asterales</taxon>
        <taxon>Asteraceae</taxon>
        <taxon>Asteroideae</taxon>
        <taxon>Anthemideae</taxon>
        <taxon>Anthemidinae</taxon>
        <taxon>Tanacetum</taxon>
    </lineage>
</organism>
<accession>A0ABQ5AQP1</accession>
<protein>
    <recommendedName>
        <fullName evidence="4">Nucleotide-binding alpha-beta plait domain-containing protein</fullName>
    </recommendedName>
</protein>
<proteinExistence type="predicted"/>
<reference evidence="2" key="1">
    <citation type="journal article" date="2022" name="Int. J. Mol. Sci.">
        <title>Draft Genome of Tanacetum Coccineum: Genomic Comparison of Closely Related Tanacetum-Family Plants.</title>
        <authorList>
            <person name="Yamashiro T."/>
            <person name="Shiraishi A."/>
            <person name="Nakayama K."/>
            <person name="Satake H."/>
        </authorList>
    </citation>
    <scope>NUCLEOTIDE SEQUENCE</scope>
</reference>
<feature type="compositionally biased region" description="Acidic residues" evidence="1">
    <location>
        <begin position="281"/>
        <end position="296"/>
    </location>
</feature>
<evidence type="ECO:0000313" key="2">
    <source>
        <dbReference type="EMBL" id="GJT03483.1"/>
    </source>
</evidence>
<evidence type="ECO:0008006" key="4">
    <source>
        <dbReference type="Google" id="ProtNLM"/>
    </source>
</evidence>
<dbReference type="Proteomes" id="UP001151760">
    <property type="component" value="Unassembled WGS sequence"/>
</dbReference>
<dbReference type="EMBL" id="BQNB010012431">
    <property type="protein sequence ID" value="GJT03483.1"/>
    <property type="molecule type" value="Genomic_DNA"/>
</dbReference>
<feature type="compositionally biased region" description="Basic and acidic residues" evidence="1">
    <location>
        <begin position="257"/>
        <end position="266"/>
    </location>
</feature>
<keyword evidence="3" id="KW-1185">Reference proteome</keyword>
<gene>
    <name evidence="2" type="ORF">Tco_0824652</name>
</gene>
<sequence>MFMVQRRLRNGKRYGFVRYKFVRDVDGLLKQLQRIRFGEEWLRVFVAYNRRRYNDGVAGAEGGGHGNKYKNMNNVGVNENGGISNNRDTRRFVDVVNSGCVKGADHKLDKSSKADENHTCIRNKDVNWVGNMTANKEGFDIHLEQKAESVRCIEIEYNEVNSELMGRSVVGEVKAHYFLTKLSVLCEEQGLDRFKIKLLWGLEVMVVMENIETADNVLKDREHGLRRWLHNLRLEGRVMSDHVSKVGGVAEDKMGEKRYAIDKGVGEDDGESNSEGSGGSSDEEGEDEDKGSEDEENRGNKSDMNFGNQNGGEDL</sequence>
<feature type="region of interest" description="Disordered" evidence="1">
    <location>
        <begin position="257"/>
        <end position="315"/>
    </location>
</feature>